<accession>A0AAD7NV53</accession>
<proteinExistence type="predicted"/>
<dbReference type="EMBL" id="JARKIB010000009">
    <property type="protein sequence ID" value="KAJ7776446.1"/>
    <property type="molecule type" value="Genomic_DNA"/>
</dbReference>
<comment type="caution">
    <text evidence="1">The sequence shown here is derived from an EMBL/GenBank/DDBJ whole genome shotgun (WGS) entry which is preliminary data.</text>
</comment>
<evidence type="ECO:0000313" key="2">
    <source>
        <dbReference type="Proteomes" id="UP001215598"/>
    </source>
</evidence>
<gene>
    <name evidence="1" type="ORF">B0H16DRAFT_1712822</name>
</gene>
<keyword evidence="2" id="KW-1185">Reference proteome</keyword>
<evidence type="ECO:0000313" key="1">
    <source>
        <dbReference type="EMBL" id="KAJ7776446.1"/>
    </source>
</evidence>
<dbReference type="AlphaFoldDB" id="A0AAD7NV53"/>
<dbReference type="SUPFAM" id="SSF52047">
    <property type="entry name" value="RNI-like"/>
    <property type="match status" value="1"/>
</dbReference>
<protein>
    <recommendedName>
        <fullName evidence="3">F-box domain-containing protein</fullName>
    </recommendedName>
</protein>
<reference evidence="1" key="1">
    <citation type="submission" date="2023-03" db="EMBL/GenBank/DDBJ databases">
        <title>Massive genome expansion in bonnet fungi (Mycena s.s.) driven by repeated elements and novel gene families across ecological guilds.</title>
        <authorList>
            <consortium name="Lawrence Berkeley National Laboratory"/>
            <person name="Harder C.B."/>
            <person name="Miyauchi S."/>
            <person name="Viragh M."/>
            <person name="Kuo A."/>
            <person name="Thoen E."/>
            <person name="Andreopoulos B."/>
            <person name="Lu D."/>
            <person name="Skrede I."/>
            <person name="Drula E."/>
            <person name="Henrissat B."/>
            <person name="Morin E."/>
            <person name="Kohler A."/>
            <person name="Barry K."/>
            <person name="LaButti K."/>
            <person name="Morin E."/>
            <person name="Salamov A."/>
            <person name="Lipzen A."/>
            <person name="Mereny Z."/>
            <person name="Hegedus B."/>
            <person name="Baldrian P."/>
            <person name="Stursova M."/>
            <person name="Weitz H."/>
            <person name="Taylor A."/>
            <person name="Grigoriev I.V."/>
            <person name="Nagy L.G."/>
            <person name="Martin F."/>
            <person name="Kauserud H."/>
        </authorList>
    </citation>
    <scope>NUCLEOTIDE SEQUENCE</scope>
    <source>
        <strain evidence="1">CBHHK182m</strain>
    </source>
</reference>
<sequence>MEFLYPFQTPSWGILIATSLAYFAVTRFSVPPRMLTKKPQATGALAPELLDYTIDFLHSDKATLSACSLVCKRWLPSARYHLFSHIILRRENLAAFYQLSKSRSFDHTIIRRLEIWSPASSTSSFAQSLVPSLNQLHLMPNISTLRLRGLLLTAPIPISFATIPSTLCPLKALEFLRVDARWHEPWVVPTSLPVVPSFPRLSSLEVDGNVNIFLQWILAIPDIPKVSRLVLFVWNVEFNKLSTVSRYLSALGPTLRSLKLIFPRKWNIGEVAMDLDLSHNVEIRSLVLMTHVDLLAPVADALLHRIRVGNLETLSFAFIGSHGPNIDLYQPLDVELSSSRFQRLQSLSLSAWSKPAEGHAITSEEHALRMLACFPLACKRGIVSVTQSSGL</sequence>
<organism evidence="1 2">
    <name type="scientific">Mycena metata</name>
    <dbReference type="NCBI Taxonomy" id="1033252"/>
    <lineage>
        <taxon>Eukaryota</taxon>
        <taxon>Fungi</taxon>
        <taxon>Dikarya</taxon>
        <taxon>Basidiomycota</taxon>
        <taxon>Agaricomycotina</taxon>
        <taxon>Agaricomycetes</taxon>
        <taxon>Agaricomycetidae</taxon>
        <taxon>Agaricales</taxon>
        <taxon>Marasmiineae</taxon>
        <taxon>Mycenaceae</taxon>
        <taxon>Mycena</taxon>
    </lineage>
</organism>
<dbReference type="Proteomes" id="UP001215598">
    <property type="component" value="Unassembled WGS sequence"/>
</dbReference>
<evidence type="ECO:0008006" key="3">
    <source>
        <dbReference type="Google" id="ProtNLM"/>
    </source>
</evidence>
<name>A0AAD7NV53_9AGAR</name>